<dbReference type="PANTHER" id="PTHR33788">
    <property type="entry name" value="OS07G0114300 PROTEIN"/>
    <property type="match status" value="1"/>
</dbReference>
<evidence type="ECO:0000313" key="4">
    <source>
        <dbReference type="Proteomes" id="UP001157974"/>
    </source>
</evidence>
<evidence type="ECO:0000256" key="1">
    <source>
        <dbReference type="SAM" id="MobiDB-lite"/>
    </source>
</evidence>
<dbReference type="PANTHER" id="PTHR33788:SF1">
    <property type="entry name" value="ZINC-BINDING PROTEIN"/>
    <property type="match status" value="1"/>
</dbReference>
<dbReference type="EMBL" id="JAMWBK010000009">
    <property type="protein sequence ID" value="KAJ8902502.1"/>
    <property type="molecule type" value="Genomic_DNA"/>
</dbReference>
<dbReference type="Gene3D" id="4.10.1050.10">
    <property type="entry name" value="At2g23090-like"/>
    <property type="match status" value="1"/>
</dbReference>
<gene>
    <name evidence="3" type="ORF">NDN08_006905</name>
</gene>
<keyword evidence="4" id="KW-1185">Reference proteome</keyword>
<comment type="caution">
    <text evidence="3">The sequence shown here is derived from an EMBL/GenBank/DDBJ whole genome shotgun (WGS) entry which is preliminary data.</text>
</comment>
<accession>A0AAV8UMS0</accession>
<protein>
    <recommendedName>
        <fullName evidence="2">At2g23090-like zinc-binding domain-containing protein</fullName>
    </recommendedName>
</protein>
<evidence type="ECO:0000259" key="2">
    <source>
        <dbReference type="Pfam" id="PF12907"/>
    </source>
</evidence>
<dbReference type="Proteomes" id="UP001157974">
    <property type="component" value="Unassembled WGS sequence"/>
</dbReference>
<feature type="region of interest" description="Disordered" evidence="1">
    <location>
        <begin position="1"/>
        <end position="25"/>
    </location>
</feature>
<proteinExistence type="predicted"/>
<dbReference type="InterPro" id="IPR039438">
    <property type="entry name" value="At2g23090-like_Znf"/>
</dbReference>
<sequence>MKSKTKRDRNLAKQQGKGGTSQLAKNKASMNIVCQVCRQSFMCTLSEKSLQEHVNSKHPKSELKECFTHLA</sequence>
<dbReference type="SUPFAM" id="SSF118359">
    <property type="entry name" value="Expressed protein At2g23090/F21P24.15"/>
    <property type="match status" value="1"/>
</dbReference>
<dbReference type="AlphaFoldDB" id="A0AAV8UMS0"/>
<dbReference type="InterPro" id="IPR039713">
    <property type="entry name" value="At2g23090-like"/>
</dbReference>
<feature type="domain" description="At2g23090-like zinc-binding" evidence="2">
    <location>
        <begin position="34"/>
        <end position="70"/>
    </location>
</feature>
<reference evidence="3 4" key="1">
    <citation type="journal article" date="2023" name="Nat. Commun.">
        <title>Origin of minicircular mitochondrial genomes in red algae.</title>
        <authorList>
            <person name="Lee Y."/>
            <person name="Cho C.H."/>
            <person name="Lee Y.M."/>
            <person name="Park S.I."/>
            <person name="Yang J.H."/>
            <person name="West J.A."/>
            <person name="Bhattacharya D."/>
            <person name="Yoon H.S."/>
        </authorList>
    </citation>
    <scope>NUCLEOTIDE SEQUENCE [LARGE SCALE GENOMIC DNA]</scope>
    <source>
        <strain evidence="3 4">CCMP1338</strain>
        <tissue evidence="3">Whole cell</tissue>
    </source>
</reference>
<name>A0AAV8UMS0_9RHOD</name>
<evidence type="ECO:0000313" key="3">
    <source>
        <dbReference type="EMBL" id="KAJ8902502.1"/>
    </source>
</evidence>
<organism evidence="3 4">
    <name type="scientific">Rhodosorus marinus</name>
    <dbReference type="NCBI Taxonomy" id="101924"/>
    <lineage>
        <taxon>Eukaryota</taxon>
        <taxon>Rhodophyta</taxon>
        <taxon>Stylonematophyceae</taxon>
        <taxon>Stylonematales</taxon>
        <taxon>Stylonemataceae</taxon>
        <taxon>Rhodosorus</taxon>
    </lineage>
</organism>
<dbReference type="Pfam" id="PF12907">
    <property type="entry name" value="zf-met2"/>
    <property type="match status" value="1"/>
</dbReference>
<dbReference type="InterPro" id="IPR026939">
    <property type="entry name" value="ZNF706/At2g23090_sf"/>
</dbReference>